<name>A0AAX2ETF5_9ENTR</name>
<reference evidence="3 4" key="1">
    <citation type="submission" date="2016-10" db="EMBL/GenBank/DDBJ databases">
        <authorList>
            <person name="Varghese N."/>
            <person name="Submissions S."/>
        </authorList>
    </citation>
    <scope>NUCLEOTIDE SEQUENCE [LARGE SCALE GENOMIC DNA]</scope>
    <source>
        <strain evidence="2 3">NFIX06</strain>
        <strain evidence="1 4">NFIX08</strain>
    </source>
</reference>
<evidence type="ECO:0000313" key="4">
    <source>
        <dbReference type="Proteomes" id="UP000199173"/>
    </source>
</evidence>
<gene>
    <name evidence="2" type="ORF">SAMN03159428_02176</name>
    <name evidence="1" type="ORF">SAMN03159514_02768</name>
</gene>
<accession>A0AAX2ETF5</accession>
<evidence type="ECO:0000313" key="2">
    <source>
        <dbReference type="EMBL" id="SFT78871.1"/>
    </source>
</evidence>
<comment type="caution">
    <text evidence="1">The sequence shown here is derived from an EMBL/GenBank/DDBJ whole genome shotgun (WGS) entry which is preliminary data.</text>
</comment>
<dbReference type="EMBL" id="FPAV01000004">
    <property type="protein sequence ID" value="SFT78871.1"/>
    <property type="molecule type" value="Genomic_DNA"/>
</dbReference>
<proteinExistence type="predicted"/>
<evidence type="ECO:0000313" key="3">
    <source>
        <dbReference type="Proteomes" id="UP000198760"/>
    </source>
</evidence>
<dbReference type="Proteomes" id="UP000199173">
    <property type="component" value="Unassembled WGS sequence"/>
</dbReference>
<sequence length="55" mass="6450">MKIIFMTWSLAITVISPDLPRLPSRHLLQPLILCQGNILHHPNQVILAFRILYFR</sequence>
<protein>
    <submittedName>
        <fullName evidence="1">Uncharacterized protein</fullName>
    </submittedName>
</protein>
<dbReference type="EMBL" id="FOYJ01000006">
    <property type="protein sequence ID" value="SFR16419.1"/>
    <property type="molecule type" value="Genomic_DNA"/>
</dbReference>
<organism evidence="1 4">
    <name type="scientific">Kosakonia radicincitans</name>
    <dbReference type="NCBI Taxonomy" id="283686"/>
    <lineage>
        <taxon>Bacteria</taxon>
        <taxon>Pseudomonadati</taxon>
        <taxon>Pseudomonadota</taxon>
        <taxon>Gammaproteobacteria</taxon>
        <taxon>Enterobacterales</taxon>
        <taxon>Enterobacteriaceae</taxon>
        <taxon>Kosakonia</taxon>
    </lineage>
</organism>
<dbReference type="AlphaFoldDB" id="A0AAX2ETF5"/>
<evidence type="ECO:0000313" key="1">
    <source>
        <dbReference type="EMBL" id="SFR16419.1"/>
    </source>
</evidence>
<dbReference type="Proteomes" id="UP000198760">
    <property type="component" value="Unassembled WGS sequence"/>
</dbReference>
<keyword evidence="3" id="KW-1185">Reference proteome</keyword>